<sequence length="120" mass="14500">MEEYEVASNKLIDYIPYFESGSYDYYFNKSGFFTYDQDVNYFFLSVINECYKYEVSWQDFVTEFDFYYQNQQELDHTDLETLKKLLITIKSLERYRHGIIALCIDHGLLLAILNRIKMLS</sequence>
<evidence type="ECO:0000313" key="2">
    <source>
        <dbReference type="Proteomes" id="UP000005707"/>
    </source>
</evidence>
<dbReference type="Pfam" id="PF20118">
    <property type="entry name" value="DUF6508"/>
    <property type="match status" value="1"/>
</dbReference>
<gene>
    <name evidence="1" type="ORF">HLPCO_002753</name>
</gene>
<dbReference type="STRING" id="1033810.HLPCO_002753"/>
<reference evidence="1 2" key="2">
    <citation type="journal article" date="2013" name="PLoS ONE">
        <title>INDIGO - INtegrated Data Warehouse of MIcrobial GenOmes with Examples from the Red Sea Extremophiles.</title>
        <authorList>
            <person name="Alam I."/>
            <person name="Antunes A."/>
            <person name="Kamau A.A."/>
            <person name="Ba Alawi W."/>
            <person name="Kalkatawi M."/>
            <person name="Stingl U."/>
            <person name="Bajic V.B."/>
        </authorList>
    </citation>
    <scope>NUCLEOTIDE SEQUENCE [LARGE SCALE GENOMIC DNA]</scope>
    <source>
        <strain evidence="1 2">SSD-17B</strain>
    </source>
</reference>
<organism evidence="1 2">
    <name type="scientific">Haloplasma contractile SSD-17B</name>
    <dbReference type="NCBI Taxonomy" id="1033810"/>
    <lineage>
        <taxon>Bacteria</taxon>
        <taxon>Bacillati</taxon>
        <taxon>Mycoplasmatota</taxon>
        <taxon>Mollicutes</taxon>
        <taxon>Haloplasmatales</taxon>
        <taxon>Haloplasmataceae</taxon>
        <taxon>Haloplasma</taxon>
    </lineage>
</organism>
<dbReference type="Proteomes" id="UP000005707">
    <property type="component" value="Unassembled WGS sequence"/>
</dbReference>
<dbReference type="RefSeq" id="WP_008824629.1">
    <property type="nucleotide sequence ID" value="NZ_AFNU02000014.1"/>
</dbReference>
<dbReference type="EMBL" id="AFNU02000014">
    <property type="protein sequence ID" value="ERJ11184.1"/>
    <property type="molecule type" value="Genomic_DNA"/>
</dbReference>
<evidence type="ECO:0000313" key="1">
    <source>
        <dbReference type="EMBL" id="ERJ11184.1"/>
    </source>
</evidence>
<proteinExistence type="predicted"/>
<dbReference type="InterPro" id="IPR045425">
    <property type="entry name" value="DUF6508"/>
</dbReference>
<dbReference type="InParanoid" id="U2FIV0"/>
<reference evidence="1 2" key="1">
    <citation type="journal article" date="2011" name="J. Bacteriol.">
        <title>Genome sequence of Haloplasma contractile, an unusual contractile bacterium from a deep-sea anoxic brine lake.</title>
        <authorList>
            <person name="Antunes A."/>
            <person name="Alam I."/>
            <person name="El Dorry H."/>
            <person name="Siam R."/>
            <person name="Robertson A."/>
            <person name="Bajic V.B."/>
            <person name="Stingl U."/>
        </authorList>
    </citation>
    <scope>NUCLEOTIDE SEQUENCE [LARGE SCALE GENOMIC DNA]</scope>
    <source>
        <strain evidence="1 2">SSD-17B</strain>
    </source>
</reference>
<protein>
    <submittedName>
        <fullName evidence="1">Uncharacterized protein</fullName>
    </submittedName>
</protein>
<name>U2FIV0_9MOLU</name>
<comment type="caution">
    <text evidence="1">The sequence shown here is derived from an EMBL/GenBank/DDBJ whole genome shotgun (WGS) entry which is preliminary data.</text>
</comment>
<keyword evidence="2" id="KW-1185">Reference proteome</keyword>
<accession>U2FIV0</accession>
<dbReference type="AlphaFoldDB" id="U2FIV0"/>